<feature type="coiled-coil region" evidence="16">
    <location>
        <begin position="267"/>
        <end position="301"/>
    </location>
</feature>
<evidence type="ECO:0000256" key="7">
    <source>
        <dbReference type="ARBA" id="ARBA00022843"/>
    </source>
</evidence>
<dbReference type="InterPro" id="IPR004826">
    <property type="entry name" value="bZIP_Maf"/>
</dbReference>
<dbReference type="Gene3D" id="1.20.5.170">
    <property type="match status" value="1"/>
</dbReference>
<dbReference type="PANTHER" id="PTHR10129">
    <property type="entry name" value="TRANSCRIPTION FACTOR MAF"/>
    <property type="match status" value="1"/>
</dbReference>
<keyword evidence="10" id="KW-0010">Activator</keyword>
<dbReference type="GO" id="GO:0005634">
    <property type="term" value="C:nucleus"/>
    <property type="evidence" value="ECO:0007669"/>
    <property type="project" value="UniProtKB-SubCell"/>
</dbReference>
<dbReference type="GO" id="GO:0045944">
    <property type="term" value="P:positive regulation of transcription by RNA polymerase II"/>
    <property type="evidence" value="ECO:0007669"/>
    <property type="project" value="UniProtKB-ARBA"/>
</dbReference>
<evidence type="ECO:0000256" key="6">
    <source>
        <dbReference type="ARBA" id="ARBA00022499"/>
    </source>
</evidence>
<evidence type="ECO:0000256" key="11">
    <source>
        <dbReference type="ARBA" id="ARBA00023163"/>
    </source>
</evidence>
<dbReference type="CDD" id="cd14718">
    <property type="entry name" value="bZIP_Maf_large"/>
    <property type="match status" value="1"/>
</dbReference>
<dbReference type="CTD" id="4901"/>
<comment type="similarity">
    <text evidence="3">Belongs to the bZIP family.</text>
</comment>
<evidence type="ECO:0000256" key="1">
    <source>
        <dbReference type="ARBA" id="ARBA00004123"/>
    </source>
</evidence>
<dbReference type="InterPro" id="IPR004827">
    <property type="entry name" value="bZIP"/>
</dbReference>
<dbReference type="FunFam" id="1.20.5.170:FF:000071">
    <property type="entry name" value="Neural retina-specific leucine zipper protein"/>
    <property type="match status" value="1"/>
</dbReference>
<evidence type="ECO:0000256" key="13">
    <source>
        <dbReference type="ARBA" id="ARBA00055281"/>
    </source>
</evidence>
<evidence type="ECO:0000256" key="5">
    <source>
        <dbReference type="ARBA" id="ARBA00022490"/>
    </source>
</evidence>
<evidence type="ECO:0000256" key="16">
    <source>
        <dbReference type="SAM" id="Coils"/>
    </source>
</evidence>
<sequence>MSSLGLCCGHSLHIPLKKSSAPLNHHLNVLRASGSCPWMSCRPPAVDIVVRCPDVPFRIMMLIETEQNPVGPSQVHPSHSSPRMALPPSPLAMEYVNDFDLMKFEVKREPSEGRSGPATASLGSTPYSSVPPSPTFSDPGMAGATDSSRPGLEELYWLATLQQQLGAGEALGLSPEEAVELLQGQGPVPVEGSHTYYPGSPEETGAQHAQLAERFSDAVLVSMSVRELNRQLRGCGRDEALRLKQRRRTLKNRGYAQACRSKRLQQRRGLEAERARLAAQLDALRAEVARLARERDLYKARCDRLAPSCSEPEAIPTSSEPLAAEWWSRWAGGAPHPGGGCTIH</sequence>
<evidence type="ECO:0000256" key="2">
    <source>
        <dbReference type="ARBA" id="ARBA00004496"/>
    </source>
</evidence>
<keyword evidence="6" id="KW-1017">Isopeptide bond</keyword>
<organism evidence="19 20">
    <name type="scientific">Camelus ferus</name>
    <name type="common">Wild bactrian camel</name>
    <name type="synonym">Camelus bactrianus ferus</name>
    <dbReference type="NCBI Taxonomy" id="419612"/>
    <lineage>
        <taxon>Eukaryota</taxon>
        <taxon>Metazoa</taxon>
        <taxon>Chordata</taxon>
        <taxon>Craniata</taxon>
        <taxon>Vertebrata</taxon>
        <taxon>Euteleostomi</taxon>
        <taxon>Mammalia</taxon>
        <taxon>Eutheria</taxon>
        <taxon>Laurasiatheria</taxon>
        <taxon>Artiodactyla</taxon>
        <taxon>Tylopoda</taxon>
        <taxon>Camelidae</taxon>
        <taxon>Camelus</taxon>
    </lineage>
</organism>
<accession>A0A8B8T5U1</accession>
<comment type="subcellular location">
    <subcellularLocation>
        <location evidence="2">Cytoplasm</location>
    </subcellularLocation>
    <subcellularLocation>
        <location evidence="1">Nucleus</location>
    </subcellularLocation>
</comment>
<dbReference type="SUPFAM" id="SSF47454">
    <property type="entry name" value="A DNA-binding domain in eukaryotic transcription factors"/>
    <property type="match status" value="1"/>
</dbReference>
<evidence type="ECO:0000256" key="10">
    <source>
        <dbReference type="ARBA" id="ARBA00023159"/>
    </source>
</evidence>
<dbReference type="PANTHER" id="PTHR10129:SF24">
    <property type="entry name" value="NEURAL RETINA-SPECIFIC LEUCINE ZIPPER PROTEIN"/>
    <property type="match status" value="1"/>
</dbReference>
<dbReference type="Pfam" id="PF03131">
    <property type="entry name" value="bZIP_Maf"/>
    <property type="match status" value="1"/>
</dbReference>
<proteinExistence type="inferred from homology"/>
<dbReference type="PROSITE" id="PS50217">
    <property type="entry name" value="BZIP"/>
    <property type="match status" value="1"/>
</dbReference>
<keyword evidence="11" id="KW-0804">Transcription</keyword>
<evidence type="ECO:0000256" key="3">
    <source>
        <dbReference type="ARBA" id="ARBA00007163"/>
    </source>
</evidence>
<evidence type="ECO:0000256" key="12">
    <source>
        <dbReference type="ARBA" id="ARBA00023242"/>
    </source>
</evidence>
<keyword evidence="19" id="KW-1185">Reference proteome</keyword>
<dbReference type="RefSeq" id="XP_032337645.1">
    <property type="nucleotide sequence ID" value="XM_032481754.1"/>
</dbReference>
<dbReference type="InterPro" id="IPR008917">
    <property type="entry name" value="TF_DNA-bd_sf"/>
</dbReference>
<keyword evidence="4" id="KW-0217">Developmental protein</keyword>
<dbReference type="AlphaFoldDB" id="A0A8B8T5U1"/>
<evidence type="ECO:0000256" key="8">
    <source>
        <dbReference type="ARBA" id="ARBA00023015"/>
    </source>
</evidence>
<evidence type="ECO:0000256" key="9">
    <source>
        <dbReference type="ARBA" id="ARBA00023125"/>
    </source>
</evidence>
<comment type="function">
    <text evidence="13">Acts as a transcriptional activator which regulates the expression of several rod-specific genes, including RHO and PDE6B. Also functions as a transcriptional coactivator, stimulating transcription mediated by the transcription factor CRX and NR2E3. Binds to the rhodopsin promoter in a sequence-specific manner.</text>
</comment>
<feature type="domain" description="BZIP" evidence="18">
    <location>
        <begin position="242"/>
        <end position="305"/>
    </location>
</feature>
<dbReference type="KEGG" id="cfr:102505554"/>
<dbReference type="Pfam" id="PF08383">
    <property type="entry name" value="Maf_N"/>
    <property type="match status" value="1"/>
</dbReference>
<protein>
    <recommendedName>
        <fullName evidence="15">Neural retina-specific leucine zipper protein</fullName>
    </recommendedName>
</protein>
<dbReference type="InterPro" id="IPR024874">
    <property type="entry name" value="Transcription_factor_Maf_fam"/>
</dbReference>
<dbReference type="GeneID" id="102505554"/>
<gene>
    <name evidence="20" type="primary">NRL</name>
</gene>
<evidence type="ECO:0000256" key="15">
    <source>
        <dbReference type="ARBA" id="ARBA00071773"/>
    </source>
</evidence>
<comment type="subunit">
    <text evidence="14">Interacts with FIZ1; this interaction represses transactivation. Interacts (via the leucine-zipper domain) with CRX.</text>
</comment>
<evidence type="ECO:0000256" key="14">
    <source>
        <dbReference type="ARBA" id="ARBA00066263"/>
    </source>
</evidence>
<keyword evidence="5" id="KW-0963">Cytoplasm</keyword>
<evidence type="ECO:0000256" key="17">
    <source>
        <dbReference type="SAM" id="MobiDB-lite"/>
    </source>
</evidence>
<dbReference type="InterPro" id="IPR013592">
    <property type="entry name" value="Maf_TF_N"/>
</dbReference>
<dbReference type="Proteomes" id="UP000694856">
    <property type="component" value="Chromosome 6"/>
</dbReference>
<dbReference type="SMART" id="SM00338">
    <property type="entry name" value="BRLZ"/>
    <property type="match status" value="1"/>
</dbReference>
<keyword evidence="8" id="KW-0805">Transcription regulation</keyword>
<keyword evidence="16" id="KW-0175">Coiled coil</keyword>
<keyword evidence="9" id="KW-0238">DNA-binding</keyword>
<dbReference type="GO" id="GO:0000978">
    <property type="term" value="F:RNA polymerase II cis-regulatory region sequence-specific DNA binding"/>
    <property type="evidence" value="ECO:0007669"/>
    <property type="project" value="TreeGrafter"/>
</dbReference>
<dbReference type="SUPFAM" id="SSF57959">
    <property type="entry name" value="Leucine zipper domain"/>
    <property type="match status" value="1"/>
</dbReference>
<dbReference type="InterPro" id="IPR046347">
    <property type="entry name" value="bZIP_sf"/>
</dbReference>
<evidence type="ECO:0000313" key="20">
    <source>
        <dbReference type="RefSeq" id="XP_032337645.1"/>
    </source>
</evidence>
<dbReference type="GO" id="GO:0046548">
    <property type="term" value="P:retinal rod cell development"/>
    <property type="evidence" value="ECO:0007669"/>
    <property type="project" value="TreeGrafter"/>
</dbReference>
<evidence type="ECO:0000256" key="4">
    <source>
        <dbReference type="ARBA" id="ARBA00022473"/>
    </source>
</evidence>
<dbReference type="GO" id="GO:0005737">
    <property type="term" value="C:cytoplasm"/>
    <property type="evidence" value="ECO:0007669"/>
    <property type="project" value="UniProtKB-SubCell"/>
</dbReference>
<name>A0A8B8T5U1_CAMFR</name>
<keyword evidence="12" id="KW-0539">Nucleus</keyword>
<evidence type="ECO:0000313" key="19">
    <source>
        <dbReference type="Proteomes" id="UP000694856"/>
    </source>
</evidence>
<dbReference type="GO" id="GO:0000981">
    <property type="term" value="F:DNA-binding transcription factor activity, RNA polymerase II-specific"/>
    <property type="evidence" value="ECO:0007669"/>
    <property type="project" value="TreeGrafter"/>
</dbReference>
<evidence type="ECO:0000259" key="18">
    <source>
        <dbReference type="PROSITE" id="PS50217"/>
    </source>
</evidence>
<feature type="region of interest" description="Disordered" evidence="17">
    <location>
        <begin position="108"/>
        <end position="148"/>
    </location>
</feature>
<keyword evidence="7" id="KW-0832">Ubl conjugation</keyword>
<reference evidence="20" key="1">
    <citation type="submission" date="2025-08" db="UniProtKB">
        <authorList>
            <consortium name="RefSeq"/>
        </authorList>
    </citation>
    <scope>IDENTIFICATION</scope>
    <source>
        <tissue evidence="20">Ear skin</tissue>
    </source>
</reference>